<dbReference type="AlphaFoldDB" id="A0AAE2V7L7"/>
<protein>
    <submittedName>
        <fullName evidence="3">PEP-CTERM sorting domain-containing protein</fullName>
    </submittedName>
</protein>
<feature type="signal peptide" evidence="1">
    <location>
        <begin position="1"/>
        <end position="26"/>
    </location>
</feature>
<evidence type="ECO:0000313" key="4">
    <source>
        <dbReference type="Proteomes" id="UP000634206"/>
    </source>
</evidence>
<organism evidence="3 4">
    <name type="scientific">Oceaniferula flava</name>
    <dbReference type="NCBI Taxonomy" id="2800421"/>
    <lineage>
        <taxon>Bacteria</taxon>
        <taxon>Pseudomonadati</taxon>
        <taxon>Verrucomicrobiota</taxon>
        <taxon>Verrucomicrobiia</taxon>
        <taxon>Verrucomicrobiales</taxon>
        <taxon>Verrucomicrobiaceae</taxon>
        <taxon>Oceaniferula</taxon>
    </lineage>
</organism>
<evidence type="ECO:0000259" key="2">
    <source>
        <dbReference type="Pfam" id="PF07589"/>
    </source>
</evidence>
<dbReference type="EMBL" id="JAENIG010000002">
    <property type="protein sequence ID" value="MBK1854022.1"/>
    <property type="molecule type" value="Genomic_DNA"/>
</dbReference>
<evidence type="ECO:0000313" key="3">
    <source>
        <dbReference type="EMBL" id="MBK1854022.1"/>
    </source>
</evidence>
<dbReference type="Pfam" id="PF07589">
    <property type="entry name" value="PEP-CTERM"/>
    <property type="match status" value="1"/>
</dbReference>
<keyword evidence="1" id="KW-0732">Signal</keyword>
<proteinExistence type="predicted"/>
<gene>
    <name evidence="3" type="ORF">JIN83_03575</name>
</gene>
<accession>A0AAE2V7L7</accession>
<evidence type="ECO:0000256" key="1">
    <source>
        <dbReference type="SAM" id="SignalP"/>
    </source>
</evidence>
<name>A0AAE2V7L7_9BACT</name>
<dbReference type="InterPro" id="IPR013424">
    <property type="entry name" value="Ice-binding_C"/>
</dbReference>
<feature type="domain" description="Ice-binding protein C-terminal" evidence="2">
    <location>
        <begin position="199"/>
        <end position="220"/>
    </location>
</feature>
<feature type="chain" id="PRO_5042063529" evidence="1">
    <location>
        <begin position="27"/>
        <end position="221"/>
    </location>
</feature>
<sequence length="221" mass="23387">MSQKLFLKKLMFSPLAAAILSGPAFAATPIIDEDFTGLSGSLPNDGGNPVDNQDAWFRTGGATSTDFDGSVDGSAIHMGFRYHNTNANFVSSSTWDITATYTFSFDYITSNTQLNGTLPSWQIGAGDGTDRFLSDLVDSGSFISTAGTHDVNITITSTDLINAGVTMGDNIYIRFEKPGDGGALRSAVYQVDNVNLSVVPEPSSAALLGLGGLALILRRRK</sequence>
<dbReference type="Proteomes" id="UP000634206">
    <property type="component" value="Unassembled WGS sequence"/>
</dbReference>
<dbReference type="NCBIfam" id="TIGR02595">
    <property type="entry name" value="PEP_CTERM"/>
    <property type="match status" value="1"/>
</dbReference>
<comment type="caution">
    <text evidence="3">The sequence shown here is derived from an EMBL/GenBank/DDBJ whole genome shotgun (WGS) entry which is preliminary data.</text>
</comment>
<reference evidence="3" key="1">
    <citation type="submission" date="2021-01" db="EMBL/GenBank/DDBJ databases">
        <title>Modified the classification status of verrucomicrobia.</title>
        <authorList>
            <person name="Feng X."/>
        </authorList>
    </citation>
    <scope>NUCLEOTIDE SEQUENCE</scope>
    <source>
        <strain evidence="3">5K15</strain>
    </source>
</reference>
<keyword evidence="4" id="KW-1185">Reference proteome</keyword>
<dbReference type="RefSeq" id="WP_309488630.1">
    <property type="nucleotide sequence ID" value="NZ_JAENIG010000002.1"/>
</dbReference>